<accession>A0A3M9N5D6</accession>
<feature type="chain" id="PRO_5018077795" evidence="1">
    <location>
        <begin position="27"/>
        <end position="185"/>
    </location>
</feature>
<sequence>MKLFLKPSLAILFAATVFTTSSCSNDEDPLPENEEELITTLKLTMVPQGGGTTVTASYRDLDGDGGANPVITGAQLAANKTYEVTVQVLDESKSPAEDITAEVQEEGHEHQFFYVPSPGLNLTVTSTDKDSNNLPIGITTRMMTTSSSTGTLQVVLKHQPGLKNATSTINTGETDVEVTFPVQIQ</sequence>
<dbReference type="EMBL" id="RJJE01000002">
    <property type="protein sequence ID" value="RNI32413.1"/>
    <property type="molecule type" value="Genomic_DNA"/>
</dbReference>
<dbReference type="PROSITE" id="PS51257">
    <property type="entry name" value="PROKAR_LIPOPROTEIN"/>
    <property type="match status" value="1"/>
</dbReference>
<dbReference type="OrthoDB" id="713689at2"/>
<feature type="signal peptide" evidence="1">
    <location>
        <begin position="1"/>
        <end position="26"/>
    </location>
</feature>
<comment type="caution">
    <text evidence="2">The sequence shown here is derived from an EMBL/GenBank/DDBJ whole genome shotgun (WGS) entry which is preliminary data.</text>
</comment>
<protein>
    <submittedName>
        <fullName evidence="2">Type 1 periplasmic binding fold superfamily protein</fullName>
    </submittedName>
</protein>
<dbReference type="RefSeq" id="WP_123131713.1">
    <property type="nucleotide sequence ID" value="NZ_RJJE01000002.1"/>
</dbReference>
<gene>
    <name evidence="2" type="ORF">EFA69_03565</name>
</gene>
<name>A0A3M9N5D6_9BACT</name>
<evidence type="ECO:0000256" key="1">
    <source>
        <dbReference type="SAM" id="SignalP"/>
    </source>
</evidence>
<evidence type="ECO:0000313" key="3">
    <source>
        <dbReference type="Proteomes" id="UP000271010"/>
    </source>
</evidence>
<dbReference type="AlphaFoldDB" id="A0A3M9N5D6"/>
<proteinExistence type="predicted"/>
<keyword evidence="1" id="KW-0732">Signal</keyword>
<dbReference type="Proteomes" id="UP000271010">
    <property type="component" value="Unassembled WGS sequence"/>
</dbReference>
<organism evidence="2 3">
    <name type="scientific">Rufibacter immobilis</name>
    <dbReference type="NCBI Taxonomy" id="1348778"/>
    <lineage>
        <taxon>Bacteria</taxon>
        <taxon>Pseudomonadati</taxon>
        <taxon>Bacteroidota</taxon>
        <taxon>Cytophagia</taxon>
        <taxon>Cytophagales</taxon>
        <taxon>Hymenobacteraceae</taxon>
        <taxon>Rufibacter</taxon>
    </lineage>
</organism>
<evidence type="ECO:0000313" key="2">
    <source>
        <dbReference type="EMBL" id="RNI32413.1"/>
    </source>
</evidence>
<keyword evidence="3" id="KW-1185">Reference proteome</keyword>
<reference evidence="2 3" key="1">
    <citation type="submission" date="2018-11" db="EMBL/GenBank/DDBJ databases">
        <title>Rufibacter latericius sp. nov., isolated from water in Baiyang Lake.</title>
        <authorList>
            <person name="Yang Y."/>
        </authorList>
    </citation>
    <scope>NUCLEOTIDE SEQUENCE [LARGE SCALE GENOMIC DNA]</scope>
    <source>
        <strain evidence="2 3">MCC P1</strain>
    </source>
</reference>